<gene>
    <name evidence="4" type="ordered locus">Apre_0189</name>
</gene>
<evidence type="ECO:0000313" key="5">
    <source>
        <dbReference type="Proteomes" id="UP000002294"/>
    </source>
</evidence>
<dbReference type="Proteomes" id="UP000002294">
    <property type="component" value="Chromosome"/>
</dbReference>
<evidence type="ECO:0000313" key="4">
    <source>
        <dbReference type="EMBL" id="ACV28241.1"/>
    </source>
</evidence>
<dbReference type="STRING" id="525919.Apre_0189"/>
<dbReference type="EMBL" id="CP001708">
    <property type="protein sequence ID" value="ACV28241.1"/>
    <property type="molecule type" value="Genomic_DNA"/>
</dbReference>
<keyword evidence="5" id="KW-1185">Reference proteome</keyword>
<organism evidence="4 5">
    <name type="scientific">Anaerococcus prevotii (strain ATCC 9321 / DSM 20548 / JCM 6508 / NCTC 11806 / PC1)</name>
    <name type="common">Peptostreptococcus prevotii</name>
    <name type="synonym">Peptococcus prevotii</name>
    <dbReference type="NCBI Taxonomy" id="525919"/>
    <lineage>
        <taxon>Bacteria</taxon>
        <taxon>Bacillati</taxon>
        <taxon>Bacillota</taxon>
        <taxon>Tissierellia</taxon>
        <taxon>Tissierellales</taxon>
        <taxon>Peptoniphilaceae</taxon>
        <taxon>Anaerococcus</taxon>
    </lineage>
</organism>
<feature type="region of interest" description="Disordered" evidence="2">
    <location>
        <begin position="313"/>
        <end position="403"/>
    </location>
</feature>
<dbReference type="eggNOG" id="COG1316">
    <property type="taxonomic scope" value="Bacteria"/>
</dbReference>
<feature type="domain" description="Cell envelope-related transcriptional attenuator" evidence="3">
    <location>
        <begin position="75"/>
        <end position="217"/>
    </location>
</feature>
<protein>
    <submittedName>
        <fullName evidence="4">Cell envelope-related transcriptional attenuator</fullName>
    </submittedName>
</protein>
<dbReference type="KEGG" id="apr:Apre_0189"/>
<dbReference type="PANTHER" id="PTHR33392:SF6">
    <property type="entry name" value="POLYISOPRENYL-TEICHOIC ACID--PEPTIDOGLYCAN TEICHOIC ACID TRANSFERASE TAGU"/>
    <property type="match status" value="1"/>
</dbReference>
<name>C7RFI0_ANAPD</name>
<feature type="compositionally biased region" description="Basic and acidic residues" evidence="2">
    <location>
        <begin position="335"/>
        <end position="349"/>
    </location>
</feature>
<feature type="compositionally biased region" description="Basic and acidic residues" evidence="2">
    <location>
        <begin position="377"/>
        <end position="403"/>
    </location>
</feature>
<dbReference type="AlphaFoldDB" id="C7RFI0"/>
<reference evidence="4 5" key="1">
    <citation type="journal article" date="2009" name="Stand. Genomic Sci.">
        <title>Complete genome sequence of Anaerococcus prevotii type strain (PC1).</title>
        <authorList>
            <person name="Labutti K."/>
            <person name="Pukall R."/>
            <person name="Steenblock K."/>
            <person name="Glavina Del Rio T."/>
            <person name="Tice H."/>
            <person name="Copeland A."/>
            <person name="Cheng J.F."/>
            <person name="Lucas S."/>
            <person name="Chen F."/>
            <person name="Nolan M."/>
            <person name="Bruce D."/>
            <person name="Goodwin L."/>
            <person name="Pitluck S."/>
            <person name="Ivanova N."/>
            <person name="Mavromatis K."/>
            <person name="Ovchinnikova G."/>
            <person name="Pati A."/>
            <person name="Chen A."/>
            <person name="Palaniappan K."/>
            <person name="Land M."/>
            <person name="Hauser L."/>
            <person name="Chang Y.J."/>
            <person name="Jeffries C.D."/>
            <person name="Chain P."/>
            <person name="Saunders E."/>
            <person name="Brettin T."/>
            <person name="Detter J.C."/>
            <person name="Han C."/>
            <person name="Goker M."/>
            <person name="Bristow J."/>
            <person name="Eisen J.A."/>
            <person name="Markowitz V."/>
            <person name="Hugenholtz P."/>
            <person name="Kyrpides N.C."/>
            <person name="Klenk H.P."/>
            <person name="Lapidus A."/>
        </authorList>
    </citation>
    <scope>NUCLEOTIDE SEQUENCE [LARGE SCALE GENOMIC DNA]</scope>
    <source>
        <strain evidence="5">ATCC 9321 / DSM 20548 / JCM 6508 / NCTC 11806 / PC1</strain>
    </source>
</reference>
<dbReference type="NCBIfam" id="TIGR00350">
    <property type="entry name" value="lytR_cpsA_psr"/>
    <property type="match status" value="1"/>
</dbReference>
<dbReference type="RefSeq" id="WP_012803660.1">
    <property type="nucleotide sequence ID" value="NC_013171.1"/>
</dbReference>
<evidence type="ECO:0000256" key="2">
    <source>
        <dbReference type="SAM" id="MobiDB-lite"/>
    </source>
</evidence>
<dbReference type="Gene3D" id="3.40.630.190">
    <property type="entry name" value="LCP protein"/>
    <property type="match status" value="1"/>
</dbReference>
<comment type="similarity">
    <text evidence="1">Belongs to the LytR/CpsA/Psr (LCP) family.</text>
</comment>
<accession>C7RFI0</accession>
<sequence>MRIKKFLAIVFVAIIAYFGSNTILNKLENNELKKTYGDDFSFDDDAIGSNEHEHLFLLVGVDKNSDDDDNDDFTRTDTIMLVKANTETGKIDILSIPRDSRVKIRQEFDKVNHAHAFGGIELTIQTLRNFLGLDIDYYVQVNYKAVENIIDALGGVDFDVPKGVSIDVGSLKIREGMNHFDGQHALWYLRTRKIYENGDIGRVEAQQGFMKAMVDQIVSKSEKINLTTFATNYLKYVKTNLPMGVLMDLTNNIDKFSSDQVSTFTVPGREQTIEGTSYYLPEFEKTWRLVDKEFQNFKLKNWDRTKAGIDEDGNILDGRKNQVEEDPVPQAEVEAPVRQEIIEDTEPHYYEPAPSYEYEYYEPEYVEEEVEEALPEEAPKEKEESPKETEEKVEKSDTSDKDE</sequence>
<dbReference type="HOGENOM" id="CLU_016455_5_4_9"/>
<dbReference type="InterPro" id="IPR050922">
    <property type="entry name" value="LytR/CpsA/Psr_CW_biosynth"/>
</dbReference>
<dbReference type="OrthoDB" id="305468at2"/>
<evidence type="ECO:0000256" key="1">
    <source>
        <dbReference type="ARBA" id="ARBA00006068"/>
    </source>
</evidence>
<proteinExistence type="inferred from homology"/>
<feature type="compositionally biased region" description="Acidic residues" evidence="2">
    <location>
        <begin position="359"/>
        <end position="375"/>
    </location>
</feature>
<evidence type="ECO:0000259" key="3">
    <source>
        <dbReference type="Pfam" id="PF03816"/>
    </source>
</evidence>
<dbReference type="Pfam" id="PF03816">
    <property type="entry name" value="LytR_cpsA_psr"/>
    <property type="match status" value="1"/>
</dbReference>
<dbReference type="PANTHER" id="PTHR33392">
    <property type="entry name" value="POLYISOPRENYL-TEICHOIC ACID--PEPTIDOGLYCAN TEICHOIC ACID TRANSFERASE TAGU"/>
    <property type="match status" value="1"/>
</dbReference>
<dbReference type="InterPro" id="IPR004474">
    <property type="entry name" value="LytR_CpsA_psr"/>
</dbReference>